<dbReference type="PRINTS" id="PR00404">
    <property type="entry name" value="MADSDOMAIN"/>
</dbReference>
<proteinExistence type="predicted"/>
<dbReference type="PANTHER" id="PTHR11945">
    <property type="entry name" value="MADS BOX PROTEIN"/>
    <property type="match status" value="1"/>
</dbReference>
<dbReference type="SUPFAM" id="SSF55455">
    <property type="entry name" value="SRF-like"/>
    <property type="match status" value="1"/>
</dbReference>
<accession>A0ABM0T0K7</accession>
<comment type="subcellular location">
    <subcellularLocation>
        <location evidence="1">Nucleus</location>
    </subcellularLocation>
</comment>
<name>A0ABM0T0K7_CAMSA</name>
<keyword evidence="3" id="KW-0238">DNA-binding</keyword>
<organism evidence="7 8">
    <name type="scientific">Camelina sativa</name>
    <name type="common">False flax</name>
    <name type="synonym">Myagrum sativum</name>
    <dbReference type="NCBI Taxonomy" id="90675"/>
    <lineage>
        <taxon>Eukaryota</taxon>
        <taxon>Viridiplantae</taxon>
        <taxon>Streptophyta</taxon>
        <taxon>Embryophyta</taxon>
        <taxon>Tracheophyta</taxon>
        <taxon>Spermatophyta</taxon>
        <taxon>Magnoliopsida</taxon>
        <taxon>eudicotyledons</taxon>
        <taxon>Gunneridae</taxon>
        <taxon>Pentapetalae</taxon>
        <taxon>rosids</taxon>
        <taxon>malvids</taxon>
        <taxon>Brassicales</taxon>
        <taxon>Brassicaceae</taxon>
        <taxon>Camelineae</taxon>
        <taxon>Camelina</taxon>
    </lineage>
</organism>
<dbReference type="GeneID" id="104704611"/>
<reference evidence="8" key="2">
    <citation type="submission" date="2025-08" db="UniProtKB">
        <authorList>
            <consortium name="RefSeq"/>
        </authorList>
    </citation>
    <scope>IDENTIFICATION</scope>
    <source>
        <tissue evidence="8">Leaf</tissue>
    </source>
</reference>
<protein>
    <submittedName>
        <fullName evidence="8">MADS-box transcription factor PHERES 2-like</fullName>
    </submittedName>
</protein>
<dbReference type="PROSITE" id="PS50066">
    <property type="entry name" value="MADS_BOX_2"/>
    <property type="match status" value="1"/>
</dbReference>
<dbReference type="Pfam" id="PF00319">
    <property type="entry name" value="SRF-TF"/>
    <property type="match status" value="1"/>
</dbReference>
<dbReference type="SMART" id="SM00432">
    <property type="entry name" value="MADS"/>
    <property type="match status" value="1"/>
</dbReference>
<evidence type="ECO:0000256" key="5">
    <source>
        <dbReference type="ARBA" id="ARBA00023242"/>
    </source>
</evidence>
<keyword evidence="2" id="KW-0805">Transcription regulation</keyword>
<evidence type="ECO:0000313" key="8">
    <source>
        <dbReference type="RefSeq" id="XP_010418969.1"/>
    </source>
</evidence>
<gene>
    <name evidence="8" type="primary">LOC104704611</name>
</gene>
<evidence type="ECO:0000256" key="3">
    <source>
        <dbReference type="ARBA" id="ARBA00023125"/>
    </source>
</evidence>
<dbReference type="CDD" id="cd00266">
    <property type="entry name" value="MADS_SRF_like"/>
    <property type="match status" value="1"/>
</dbReference>
<evidence type="ECO:0000259" key="6">
    <source>
        <dbReference type="PROSITE" id="PS50066"/>
    </source>
</evidence>
<dbReference type="RefSeq" id="XP_010418969.1">
    <property type="nucleotide sequence ID" value="XM_010420667.2"/>
</dbReference>
<dbReference type="InterPro" id="IPR002100">
    <property type="entry name" value="TF_MADSbox"/>
</dbReference>
<evidence type="ECO:0000313" key="7">
    <source>
        <dbReference type="Proteomes" id="UP000694864"/>
    </source>
</evidence>
<dbReference type="Proteomes" id="UP000694864">
    <property type="component" value="Chromosome 7"/>
</dbReference>
<keyword evidence="5" id="KW-0539">Nucleus</keyword>
<keyword evidence="7" id="KW-1185">Reference proteome</keyword>
<sequence>MRKKVKLSLIENATARRKTFLKRKEGLLKKVNELVTLCDVKACAVIYSPYQSTPEVWPSREGVEEVMSKFMECSVGERTKNMVDQEGFVCQSIAQENEQLNKLHEENRNSQIQDFMFGCLEGKMDVRHLDGRDKGDLRSLFEKYLSVVTQRIEILTKNGESSSSLPPLIADAAAPIDLNQNPNVEEHEDILSMENNHQEPVTARLAALTIADADVSAPNNTKTL</sequence>
<dbReference type="InterPro" id="IPR033897">
    <property type="entry name" value="SRF-like_MADS-box"/>
</dbReference>
<feature type="domain" description="MADS-box" evidence="6">
    <location>
        <begin position="1"/>
        <end position="48"/>
    </location>
</feature>
<keyword evidence="4" id="KW-0804">Transcription</keyword>
<dbReference type="Gene3D" id="3.40.1810.10">
    <property type="entry name" value="Transcription factor, MADS-box"/>
    <property type="match status" value="1"/>
</dbReference>
<evidence type="ECO:0000256" key="4">
    <source>
        <dbReference type="ARBA" id="ARBA00023163"/>
    </source>
</evidence>
<dbReference type="PANTHER" id="PTHR11945:SF788">
    <property type="entry name" value="AGAMOUS-LIKE-34-RELATED"/>
    <property type="match status" value="1"/>
</dbReference>
<evidence type="ECO:0000256" key="1">
    <source>
        <dbReference type="ARBA" id="ARBA00004123"/>
    </source>
</evidence>
<evidence type="ECO:0000256" key="2">
    <source>
        <dbReference type="ARBA" id="ARBA00023015"/>
    </source>
</evidence>
<reference evidence="7" key="1">
    <citation type="journal article" date="2014" name="Nat. Commun.">
        <title>The emerging biofuel crop Camelina sativa retains a highly undifferentiated hexaploid genome structure.</title>
        <authorList>
            <person name="Kagale S."/>
            <person name="Koh C."/>
            <person name="Nixon J."/>
            <person name="Bollina V."/>
            <person name="Clarke W.E."/>
            <person name="Tuteja R."/>
            <person name="Spillane C."/>
            <person name="Robinson S.J."/>
            <person name="Links M.G."/>
            <person name="Clarke C."/>
            <person name="Higgins E.E."/>
            <person name="Huebert T."/>
            <person name="Sharpe A.G."/>
            <person name="Parkin I.A."/>
        </authorList>
    </citation>
    <scope>NUCLEOTIDE SEQUENCE [LARGE SCALE GENOMIC DNA]</scope>
    <source>
        <strain evidence="7">cv. DH55</strain>
    </source>
</reference>
<dbReference type="InterPro" id="IPR036879">
    <property type="entry name" value="TF_MADSbox_sf"/>
</dbReference>